<sequence>MSNTCRSLLHFLLAILLLTHLIAASPLLVVRRVPSPYLQTMEQLERLINEEQSARESLILRRHRKSIPDGYFNEFSVAADVLDRQRRGQPISDYTDEFSADPFEISVSNALAEKTAKAVTTFRR</sequence>
<dbReference type="EnsemblMetazoa" id="CJA25580.1">
    <property type="protein sequence ID" value="CJA25580.1"/>
    <property type="gene ID" value="WBGene00181152"/>
</dbReference>
<feature type="signal peptide" evidence="1">
    <location>
        <begin position="1"/>
        <end position="24"/>
    </location>
</feature>
<dbReference type="Proteomes" id="UP000005237">
    <property type="component" value="Unassembled WGS sequence"/>
</dbReference>
<protein>
    <submittedName>
        <fullName evidence="2">Uncharacterized protein</fullName>
    </submittedName>
</protein>
<evidence type="ECO:0000313" key="3">
    <source>
        <dbReference type="Proteomes" id="UP000005237"/>
    </source>
</evidence>
<reference evidence="2" key="2">
    <citation type="submission" date="2022-06" db="UniProtKB">
        <authorList>
            <consortium name="EnsemblMetazoa"/>
        </authorList>
    </citation>
    <scope>IDENTIFICATION</scope>
    <source>
        <strain evidence="2">DF5081</strain>
    </source>
</reference>
<keyword evidence="3" id="KW-1185">Reference proteome</keyword>
<reference evidence="3" key="1">
    <citation type="submission" date="2010-08" db="EMBL/GenBank/DDBJ databases">
        <authorList>
            <consortium name="Caenorhabditis japonica Sequencing Consortium"/>
            <person name="Wilson R.K."/>
        </authorList>
    </citation>
    <scope>NUCLEOTIDE SEQUENCE [LARGE SCALE GENOMIC DNA]</scope>
    <source>
        <strain evidence="3">DF5081</strain>
    </source>
</reference>
<accession>A0A8R1I7Z8</accession>
<evidence type="ECO:0000313" key="2">
    <source>
        <dbReference type="EnsemblMetazoa" id="CJA25580.1"/>
    </source>
</evidence>
<dbReference type="AlphaFoldDB" id="A0A8R1I7Z8"/>
<name>A0A8R1I7Z8_CAEJA</name>
<organism evidence="2 3">
    <name type="scientific">Caenorhabditis japonica</name>
    <dbReference type="NCBI Taxonomy" id="281687"/>
    <lineage>
        <taxon>Eukaryota</taxon>
        <taxon>Metazoa</taxon>
        <taxon>Ecdysozoa</taxon>
        <taxon>Nematoda</taxon>
        <taxon>Chromadorea</taxon>
        <taxon>Rhabditida</taxon>
        <taxon>Rhabditina</taxon>
        <taxon>Rhabditomorpha</taxon>
        <taxon>Rhabditoidea</taxon>
        <taxon>Rhabditidae</taxon>
        <taxon>Peloderinae</taxon>
        <taxon>Caenorhabditis</taxon>
    </lineage>
</organism>
<proteinExistence type="predicted"/>
<keyword evidence="1" id="KW-0732">Signal</keyword>
<evidence type="ECO:0000256" key="1">
    <source>
        <dbReference type="SAM" id="SignalP"/>
    </source>
</evidence>
<feature type="chain" id="PRO_5035890110" evidence="1">
    <location>
        <begin position="25"/>
        <end position="124"/>
    </location>
</feature>